<evidence type="ECO:0008006" key="3">
    <source>
        <dbReference type="Google" id="ProtNLM"/>
    </source>
</evidence>
<dbReference type="Proteomes" id="UP001194580">
    <property type="component" value="Unassembled WGS sequence"/>
</dbReference>
<protein>
    <recommendedName>
        <fullName evidence="3">F-box domain-containing protein</fullName>
    </recommendedName>
</protein>
<name>A0AAD4D682_9FUNG</name>
<dbReference type="SUPFAM" id="SSF52047">
    <property type="entry name" value="RNI-like"/>
    <property type="match status" value="1"/>
</dbReference>
<comment type="caution">
    <text evidence="1">The sequence shown here is derived from an EMBL/GenBank/DDBJ whole genome shotgun (WGS) entry which is preliminary data.</text>
</comment>
<organism evidence="1 2">
    <name type="scientific">Linnemannia exigua</name>
    <dbReference type="NCBI Taxonomy" id="604196"/>
    <lineage>
        <taxon>Eukaryota</taxon>
        <taxon>Fungi</taxon>
        <taxon>Fungi incertae sedis</taxon>
        <taxon>Mucoromycota</taxon>
        <taxon>Mortierellomycotina</taxon>
        <taxon>Mortierellomycetes</taxon>
        <taxon>Mortierellales</taxon>
        <taxon>Mortierellaceae</taxon>
        <taxon>Linnemannia</taxon>
    </lineage>
</organism>
<evidence type="ECO:0000313" key="2">
    <source>
        <dbReference type="Proteomes" id="UP001194580"/>
    </source>
</evidence>
<keyword evidence="2" id="KW-1185">Reference proteome</keyword>
<proteinExistence type="predicted"/>
<sequence>MDPLSKLPPECLQHILQILVNDNTSISSLIALLSTNKYIASMTLPYIYGDINKLDEGCAVSPVKNDQRACLVRMLLQQLFDEGLPEVVLLSYGFKTVSTTYDGEDNATSNDTYNRDDDEFSSARAKSPFDYLAFVRHFNLDLEHIIPKHRSLYGHSPQVTEALEPHFSAYDEIFMSRRAIRQVFEGAIIYWQVCWSLASPILEQLESLTIPLADIQRYMGVLDRLERLEHVRFNLDGLFAQRYKAKDGHYAIFNHAIRSAQAMVPFIKEHNRLFEGRLQFVSVCDTGKWWEVSAMCSEEILWEVYRASPPLHEPKHLCPTNWMQFAAHALSTDLDYVVTLTTRRPTVDWFDRPVDVQNILSRCRSLKELSVLSVGKDGFKWAVQEKKAMQDRLYRYGEGEHTLLHNPTTLSPLEMDQSKHILVPLSNVRIAEFGTAEEIDDIAFAFSQTLEIFTVNKYSGQDLFIPAHYIGQGWVKLPFLTTLSFRGCWNRLVIDRDLLLHCPSLVDLELVDFTFDYNCSDIVSCSVASLTRLEKLQLVGWPALTFHPGTFSSTKRIKYLRMSTASDDEDTRFIPPLEELELSFGSDAIGVSATTGQESTPAATASPVASGIHFVNMRPRWSWDWLLPHLKTLELTSEFAQRFQFRMLQGCPSLRSLHLDNTTYEDDLRRVLTTDDLFVAPGFSDLGNQDNTSSGADEGVKPSSLERIVAWKVSQLILTGDWSIDDSVLGPFLWGMFPCLQEFTESGVGGYTLSGMMDVIRIGGRGWKEVTSSRLHRDGDEEMKELGLYSVDDDLPKGVEVLDVEVFFHGCSTAFRVTEEKVCD</sequence>
<evidence type="ECO:0000313" key="1">
    <source>
        <dbReference type="EMBL" id="KAG0269032.1"/>
    </source>
</evidence>
<dbReference type="EMBL" id="JAAAIL010001461">
    <property type="protein sequence ID" value="KAG0269032.1"/>
    <property type="molecule type" value="Genomic_DNA"/>
</dbReference>
<gene>
    <name evidence="1" type="ORF">BGZ95_002221</name>
</gene>
<accession>A0AAD4D682</accession>
<reference evidence="1" key="1">
    <citation type="journal article" date="2020" name="Fungal Divers.">
        <title>Resolving the Mortierellaceae phylogeny through synthesis of multi-gene phylogenetics and phylogenomics.</title>
        <authorList>
            <person name="Vandepol N."/>
            <person name="Liber J."/>
            <person name="Desiro A."/>
            <person name="Na H."/>
            <person name="Kennedy M."/>
            <person name="Barry K."/>
            <person name="Grigoriev I.V."/>
            <person name="Miller A.N."/>
            <person name="O'Donnell K."/>
            <person name="Stajich J.E."/>
            <person name="Bonito G."/>
        </authorList>
    </citation>
    <scope>NUCLEOTIDE SEQUENCE</scope>
    <source>
        <strain evidence="1">NRRL 28262</strain>
    </source>
</reference>
<dbReference type="InterPro" id="IPR032675">
    <property type="entry name" value="LRR_dom_sf"/>
</dbReference>
<dbReference type="AlphaFoldDB" id="A0AAD4D682"/>
<dbReference type="Gene3D" id="3.80.10.10">
    <property type="entry name" value="Ribonuclease Inhibitor"/>
    <property type="match status" value="1"/>
</dbReference>